<feature type="region of interest" description="Disordered" evidence="2">
    <location>
        <begin position="112"/>
        <end position="145"/>
    </location>
</feature>
<reference evidence="3 4" key="1">
    <citation type="journal article" date="2015" name="Nature">
        <title>rRNA introns, odd ribosomes, and small enigmatic genomes across a large radiation of phyla.</title>
        <authorList>
            <person name="Brown C.T."/>
            <person name="Hug L.A."/>
            <person name="Thomas B.C."/>
            <person name="Sharon I."/>
            <person name="Castelle C.J."/>
            <person name="Singh A."/>
            <person name="Wilkins M.J."/>
            <person name="Williams K.H."/>
            <person name="Banfield J.F."/>
        </authorList>
    </citation>
    <scope>NUCLEOTIDE SEQUENCE [LARGE SCALE GENOMIC DNA]</scope>
</reference>
<comment type="caution">
    <text evidence="3">The sequence shown here is derived from an EMBL/GenBank/DDBJ whole genome shotgun (WGS) entry which is preliminary data.</text>
</comment>
<proteinExistence type="predicted"/>
<dbReference type="EMBL" id="LCQD01000041">
    <property type="protein sequence ID" value="KKW10313.1"/>
    <property type="molecule type" value="Genomic_DNA"/>
</dbReference>
<accession>A0A0G1VUZ0</accession>
<organism evidence="3 4">
    <name type="scientific">Candidatus Gottesmanbacteria bacterium GW2011_GWB1_49_7</name>
    <dbReference type="NCBI Taxonomy" id="1618448"/>
    <lineage>
        <taxon>Bacteria</taxon>
        <taxon>Candidatus Gottesmaniibacteriota</taxon>
    </lineage>
</organism>
<evidence type="ECO:0000313" key="3">
    <source>
        <dbReference type="EMBL" id="KKW10313.1"/>
    </source>
</evidence>
<sequence>MAYRFPENPLIYVADHEQLDLYNDLKGLLQRYPCLDPLGEISRNWQAHMEQILSSRDRRERERRRLEEQIAEKNNKEIEHDYEVIIKAKKLPQSFKEMKEFSKLFRAEKSVIQSAPKEEQEQEEEEEEEEEEEVTVFQDHEIPTSATLAIGYPIFHDLHSEVDMEEEMRSKENFKQFVWEKLFGEK</sequence>
<feature type="compositionally biased region" description="Acidic residues" evidence="2">
    <location>
        <begin position="120"/>
        <end position="134"/>
    </location>
</feature>
<dbReference type="Proteomes" id="UP000034588">
    <property type="component" value="Unassembled WGS sequence"/>
</dbReference>
<name>A0A0G1VUZ0_9BACT</name>
<protein>
    <submittedName>
        <fullName evidence="3">Uncharacterized protein</fullName>
    </submittedName>
</protein>
<evidence type="ECO:0000256" key="2">
    <source>
        <dbReference type="SAM" id="MobiDB-lite"/>
    </source>
</evidence>
<keyword evidence="1" id="KW-0175">Coiled coil</keyword>
<feature type="coiled-coil region" evidence="1">
    <location>
        <begin position="49"/>
        <end position="79"/>
    </location>
</feature>
<evidence type="ECO:0000313" key="4">
    <source>
        <dbReference type="Proteomes" id="UP000034588"/>
    </source>
</evidence>
<evidence type="ECO:0000256" key="1">
    <source>
        <dbReference type="SAM" id="Coils"/>
    </source>
</evidence>
<gene>
    <name evidence="3" type="ORF">UY48_C0041G0002</name>
</gene>
<dbReference type="AlphaFoldDB" id="A0A0G1VUZ0"/>